<reference evidence="2" key="1">
    <citation type="submission" date="2014-11" db="EMBL/GenBank/DDBJ databases">
        <authorList>
            <person name="Amaro Gonzalez C."/>
        </authorList>
    </citation>
    <scope>NUCLEOTIDE SEQUENCE</scope>
</reference>
<dbReference type="AlphaFoldDB" id="A0A0E9RLX1"/>
<accession>A0A0E9RLX1</accession>
<proteinExistence type="predicted"/>
<name>A0A0E9RLX1_ANGAN</name>
<sequence length="26" mass="3092">MWNDWDNGDQRQNIQKGVMQTPLSET</sequence>
<protein>
    <submittedName>
        <fullName evidence="2">Uncharacterized protein</fullName>
    </submittedName>
</protein>
<feature type="region of interest" description="Disordered" evidence="1">
    <location>
        <begin position="1"/>
        <end position="26"/>
    </location>
</feature>
<organism evidence="2">
    <name type="scientific">Anguilla anguilla</name>
    <name type="common">European freshwater eel</name>
    <name type="synonym">Muraena anguilla</name>
    <dbReference type="NCBI Taxonomy" id="7936"/>
    <lineage>
        <taxon>Eukaryota</taxon>
        <taxon>Metazoa</taxon>
        <taxon>Chordata</taxon>
        <taxon>Craniata</taxon>
        <taxon>Vertebrata</taxon>
        <taxon>Euteleostomi</taxon>
        <taxon>Actinopterygii</taxon>
        <taxon>Neopterygii</taxon>
        <taxon>Teleostei</taxon>
        <taxon>Anguilliformes</taxon>
        <taxon>Anguillidae</taxon>
        <taxon>Anguilla</taxon>
    </lineage>
</organism>
<reference evidence="2" key="2">
    <citation type="journal article" date="2015" name="Fish Shellfish Immunol.">
        <title>Early steps in the European eel (Anguilla anguilla)-Vibrio vulnificus interaction in the gills: Role of the RtxA13 toxin.</title>
        <authorList>
            <person name="Callol A."/>
            <person name="Pajuelo D."/>
            <person name="Ebbesson L."/>
            <person name="Teles M."/>
            <person name="MacKenzie S."/>
            <person name="Amaro C."/>
        </authorList>
    </citation>
    <scope>NUCLEOTIDE SEQUENCE</scope>
</reference>
<evidence type="ECO:0000256" key="1">
    <source>
        <dbReference type="SAM" id="MobiDB-lite"/>
    </source>
</evidence>
<evidence type="ECO:0000313" key="2">
    <source>
        <dbReference type="EMBL" id="JAH30094.1"/>
    </source>
</evidence>
<dbReference type="EMBL" id="GBXM01078483">
    <property type="protein sequence ID" value="JAH30094.1"/>
    <property type="molecule type" value="Transcribed_RNA"/>
</dbReference>